<evidence type="ECO:0000256" key="7">
    <source>
        <dbReference type="ARBA" id="ARBA00023316"/>
    </source>
</evidence>
<dbReference type="PANTHER" id="PTHR36174">
    <property type="entry name" value="LIPID II:GLYCINE GLYCYLTRANSFERASE"/>
    <property type="match status" value="1"/>
</dbReference>
<dbReference type="GO" id="GO:0009252">
    <property type="term" value="P:peptidoglycan biosynthetic process"/>
    <property type="evidence" value="ECO:0007669"/>
    <property type="project" value="UniProtKB-KW"/>
</dbReference>
<evidence type="ECO:0000256" key="9">
    <source>
        <dbReference type="ARBA" id="ARBA00040679"/>
    </source>
</evidence>
<accession>A0A0F5I6W0</accession>
<dbReference type="GO" id="GO:0071555">
    <property type="term" value="P:cell wall organization"/>
    <property type="evidence" value="ECO:0007669"/>
    <property type="project" value="UniProtKB-KW"/>
</dbReference>
<comment type="similarity">
    <text evidence="2">Belongs to the FemABX family.</text>
</comment>
<evidence type="ECO:0000256" key="5">
    <source>
        <dbReference type="ARBA" id="ARBA00022984"/>
    </source>
</evidence>
<dbReference type="PROSITE" id="PS51191">
    <property type="entry name" value="FEMABX"/>
    <property type="match status" value="1"/>
</dbReference>
<keyword evidence="14" id="KW-1185">Reference proteome</keyword>
<dbReference type="GO" id="GO:0005737">
    <property type="term" value="C:cytoplasm"/>
    <property type="evidence" value="ECO:0007669"/>
    <property type="project" value="UniProtKB-SubCell"/>
</dbReference>
<evidence type="ECO:0000256" key="3">
    <source>
        <dbReference type="ARBA" id="ARBA00022679"/>
    </source>
</evidence>
<dbReference type="InterPro" id="IPR038740">
    <property type="entry name" value="BioF2-like_GNAT_dom"/>
</dbReference>
<evidence type="ECO:0000313" key="13">
    <source>
        <dbReference type="EMBL" id="KKB40912.1"/>
    </source>
</evidence>
<dbReference type="EMBL" id="JWIR02000025">
    <property type="protein sequence ID" value="KKB40912.1"/>
    <property type="molecule type" value="Genomic_DNA"/>
</dbReference>
<dbReference type="PANTHER" id="PTHR36174:SF1">
    <property type="entry name" value="LIPID II:GLYCINE GLYCYLTRANSFERASE"/>
    <property type="match status" value="1"/>
</dbReference>
<keyword evidence="3" id="KW-0808">Transferase</keyword>
<dbReference type="Proteomes" id="UP000031563">
    <property type="component" value="Unassembled WGS sequence"/>
</dbReference>
<evidence type="ECO:0000259" key="12">
    <source>
        <dbReference type="Pfam" id="PF13480"/>
    </source>
</evidence>
<evidence type="ECO:0000256" key="4">
    <source>
        <dbReference type="ARBA" id="ARBA00022960"/>
    </source>
</evidence>
<dbReference type="GO" id="GO:0008360">
    <property type="term" value="P:regulation of cell shape"/>
    <property type="evidence" value="ECO:0007669"/>
    <property type="project" value="UniProtKB-KW"/>
</dbReference>
<keyword evidence="5" id="KW-0573">Peptidoglycan synthesis</keyword>
<evidence type="ECO:0000256" key="8">
    <source>
        <dbReference type="ARBA" id="ARBA00039074"/>
    </source>
</evidence>
<dbReference type="OrthoDB" id="9785911at2"/>
<organism evidence="13 14">
    <name type="scientific">Bacillus thermotolerans</name>
    <name type="common">Quasibacillus thermotolerans</name>
    <dbReference type="NCBI Taxonomy" id="1221996"/>
    <lineage>
        <taxon>Bacteria</taxon>
        <taxon>Bacillati</taxon>
        <taxon>Bacillota</taxon>
        <taxon>Bacilli</taxon>
        <taxon>Bacillales</taxon>
        <taxon>Bacillaceae</taxon>
        <taxon>Bacillus</taxon>
    </lineage>
</organism>
<evidence type="ECO:0000256" key="1">
    <source>
        <dbReference type="ARBA" id="ARBA00004496"/>
    </source>
</evidence>
<dbReference type="SUPFAM" id="SSF55729">
    <property type="entry name" value="Acyl-CoA N-acyltransferases (Nat)"/>
    <property type="match status" value="1"/>
</dbReference>
<reference evidence="13" key="1">
    <citation type="submission" date="2015-02" db="EMBL/GenBank/DDBJ databases">
        <title>Genome Assembly of Bacillaceae bacterium MTCC 8252.</title>
        <authorList>
            <person name="Verma A."/>
            <person name="Khatri I."/>
            <person name="Mual P."/>
            <person name="Subramanian S."/>
            <person name="Krishnamurthi S."/>
        </authorList>
    </citation>
    <scope>NUCLEOTIDE SEQUENCE [LARGE SCALE GENOMIC DNA]</scope>
    <source>
        <strain evidence="13">MTCC 8252</strain>
    </source>
</reference>
<dbReference type="AlphaFoldDB" id="A0A0F5I6W0"/>
<keyword evidence="7" id="KW-0961">Cell wall biogenesis/degradation</keyword>
<comment type="catalytic activity">
    <reaction evidence="11">
        <text>beta-D-GlcNAc-(1-&gt;4)-Mur2Ac(oyl-L-Ala-D-isoglutaminyl-L-Lys-D-Ala-D-Ala)-di-trans,octa-cis-undecaprenyl diphosphate + glycyl-tRNA(Gly) = beta-D-GlcNAc-(1-&gt;4)-Mur2Ac(oyl-L-Ala-D-isoglutaminyl-L-Lys-(N(6)-Gly)-D-Ala-D-Ala)-di-trans,octa-cis-undecaprenyl diphosphate + tRNA(Gly) + H(+)</text>
        <dbReference type="Rhea" id="RHEA:30435"/>
        <dbReference type="Rhea" id="RHEA-COMP:9664"/>
        <dbReference type="Rhea" id="RHEA-COMP:9683"/>
        <dbReference type="ChEBI" id="CHEBI:15378"/>
        <dbReference type="ChEBI" id="CHEBI:62233"/>
        <dbReference type="ChEBI" id="CHEBI:62234"/>
        <dbReference type="ChEBI" id="CHEBI:78442"/>
        <dbReference type="ChEBI" id="CHEBI:78522"/>
        <dbReference type="EC" id="2.3.2.16"/>
    </reaction>
</comment>
<dbReference type="InterPro" id="IPR003447">
    <property type="entry name" value="FEMABX"/>
</dbReference>
<sequence>MNKLIAKSESDIYFDENYGKLYEGVEHGESQVFRFENEIGEIKNQFIKREIPIKKDDKVYYDIVTPYGYGGPIITKCLNGKRDELVSHYFNAFDQFCKENSIVSEFIRFHPILNNVNDFKTIYSVSFLRKTLGTNLKDYEDPVQSEFSKSCRKNIRRALNKGITFEIIERPEDIGEFKQIYYSTMARNEAADYYYFDDGYFDKVLSLFREDIVIVKALYLGKTIAQGLYFVYEKKIHIHLSGTLSDYLYLSPAYILRYAITLWGKENGYEIIHHGGGRSNSEEDGLYKFKKGFAKNTEFDFYVGKKIWNVDVYKEICRKAKVDEEKEFFPAYRQPN</sequence>
<feature type="domain" description="BioF2-like acetyltransferase" evidence="12">
    <location>
        <begin position="149"/>
        <end position="278"/>
    </location>
</feature>
<protein>
    <recommendedName>
        <fullName evidence="9">Lipid II:glycine glycyltransferase</fullName>
        <ecNumber evidence="8">2.3.2.16</ecNumber>
    </recommendedName>
    <alternativeName>
        <fullName evidence="10">Factor essential for expression of methicillin resistance X</fullName>
    </alternativeName>
</protein>
<dbReference type="InterPro" id="IPR050644">
    <property type="entry name" value="PG_Glycine_Bridge_Synth"/>
</dbReference>
<dbReference type="InterPro" id="IPR016181">
    <property type="entry name" value="Acyl_CoA_acyltransferase"/>
</dbReference>
<comment type="caution">
    <text evidence="13">The sequence shown here is derived from an EMBL/GenBank/DDBJ whole genome shotgun (WGS) entry which is preliminary data.</text>
</comment>
<evidence type="ECO:0000313" key="14">
    <source>
        <dbReference type="Proteomes" id="UP000031563"/>
    </source>
</evidence>
<dbReference type="RefSeq" id="WP_040047416.1">
    <property type="nucleotide sequence ID" value="NZ_JWIR02000025.1"/>
</dbReference>
<keyword evidence="6" id="KW-0012">Acyltransferase</keyword>
<dbReference type="Gene3D" id="3.40.630.30">
    <property type="match status" value="1"/>
</dbReference>
<evidence type="ECO:0000256" key="6">
    <source>
        <dbReference type="ARBA" id="ARBA00023315"/>
    </source>
</evidence>
<evidence type="ECO:0000256" key="10">
    <source>
        <dbReference type="ARBA" id="ARBA00042933"/>
    </source>
</evidence>
<dbReference type="Pfam" id="PF13480">
    <property type="entry name" value="Acetyltransf_6"/>
    <property type="match status" value="1"/>
</dbReference>
<dbReference type="EC" id="2.3.2.16" evidence="8"/>
<gene>
    <name evidence="13" type="ORF">QY95_00975</name>
</gene>
<name>A0A0F5I6W0_BACTR</name>
<keyword evidence="4" id="KW-0133">Cell shape</keyword>
<dbReference type="STRING" id="1221996.QY95_00975"/>
<dbReference type="GO" id="GO:0016755">
    <property type="term" value="F:aminoacyltransferase activity"/>
    <property type="evidence" value="ECO:0007669"/>
    <property type="project" value="InterPro"/>
</dbReference>
<proteinExistence type="inferred from homology"/>
<comment type="subcellular location">
    <subcellularLocation>
        <location evidence="1">Cytoplasm</location>
    </subcellularLocation>
</comment>
<evidence type="ECO:0000256" key="11">
    <source>
        <dbReference type="ARBA" id="ARBA00048654"/>
    </source>
</evidence>
<evidence type="ECO:0000256" key="2">
    <source>
        <dbReference type="ARBA" id="ARBA00009943"/>
    </source>
</evidence>